<feature type="transmembrane region" description="Helical" evidence="8">
    <location>
        <begin position="122"/>
        <end position="143"/>
    </location>
</feature>
<reference evidence="10" key="1">
    <citation type="submission" date="2021-02" db="EMBL/GenBank/DDBJ databases">
        <title>Leucobacter sp. CX169.</title>
        <authorList>
            <person name="Cheng Y."/>
        </authorList>
    </citation>
    <scope>NUCLEOTIDE SEQUENCE [LARGE SCALE GENOMIC DNA]</scope>
    <source>
        <strain evidence="10">JY899</strain>
    </source>
</reference>
<feature type="transmembrane region" description="Helical" evidence="8">
    <location>
        <begin position="60"/>
        <end position="80"/>
    </location>
</feature>
<protein>
    <submittedName>
        <fullName evidence="9">AEC family transporter</fullName>
    </submittedName>
</protein>
<evidence type="ECO:0000313" key="10">
    <source>
        <dbReference type="Proteomes" id="UP000705983"/>
    </source>
</evidence>
<dbReference type="EMBL" id="JAFFJS010000006">
    <property type="protein sequence ID" value="MBM9434037.1"/>
    <property type="molecule type" value="Genomic_DNA"/>
</dbReference>
<evidence type="ECO:0000256" key="1">
    <source>
        <dbReference type="ARBA" id="ARBA00004141"/>
    </source>
</evidence>
<feature type="transmembrane region" description="Helical" evidence="8">
    <location>
        <begin position="322"/>
        <end position="341"/>
    </location>
</feature>
<keyword evidence="3" id="KW-1003">Cell membrane</keyword>
<keyword evidence="2" id="KW-0813">Transport</keyword>
<feature type="transmembrane region" description="Helical" evidence="8">
    <location>
        <begin position="215"/>
        <end position="238"/>
    </location>
</feature>
<feature type="transmembrane region" description="Helical" evidence="8">
    <location>
        <begin position="250"/>
        <end position="270"/>
    </location>
</feature>
<evidence type="ECO:0000256" key="6">
    <source>
        <dbReference type="ARBA" id="ARBA00023136"/>
    </source>
</evidence>
<keyword evidence="6 8" id="KW-0472">Membrane</keyword>
<evidence type="ECO:0000256" key="7">
    <source>
        <dbReference type="SAM" id="MobiDB-lite"/>
    </source>
</evidence>
<feature type="transmembrane region" description="Helical" evidence="8">
    <location>
        <begin position="183"/>
        <end position="203"/>
    </location>
</feature>
<accession>A0ABS2THB0</accession>
<evidence type="ECO:0000256" key="8">
    <source>
        <dbReference type="SAM" id="Phobius"/>
    </source>
</evidence>
<dbReference type="PANTHER" id="PTHR36838:SF3">
    <property type="entry name" value="TRANSPORTER AUXIN EFFLUX CARRIER EC FAMILY"/>
    <property type="match status" value="1"/>
</dbReference>
<dbReference type="PANTHER" id="PTHR36838">
    <property type="entry name" value="AUXIN EFFLUX CARRIER FAMILY PROTEIN"/>
    <property type="match status" value="1"/>
</dbReference>
<name>A0ABS2THB0_9ACTO</name>
<feature type="transmembrane region" description="Helical" evidence="8">
    <location>
        <begin position="348"/>
        <end position="372"/>
    </location>
</feature>
<feature type="compositionally biased region" description="Polar residues" evidence="7">
    <location>
        <begin position="1"/>
        <end position="13"/>
    </location>
</feature>
<proteinExistence type="predicted"/>
<dbReference type="InterPro" id="IPR004776">
    <property type="entry name" value="Mem_transp_PIN-like"/>
</dbReference>
<keyword evidence="10" id="KW-1185">Reference proteome</keyword>
<dbReference type="RefSeq" id="WP_187997080.1">
    <property type="nucleotide sequence ID" value="NZ_JACEXG010000006.1"/>
</dbReference>
<comment type="caution">
    <text evidence="9">The sequence shown here is derived from an EMBL/GenBank/DDBJ whole genome shotgun (WGS) entry which is preliminary data.</text>
</comment>
<feature type="transmembrane region" description="Helical" evidence="8">
    <location>
        <begin position="92"/>
        <end position="110"/>
    </location>
</feature>
<dbReference type="Proteomes" id="UP000705983">
    <property type="component" value="Unassembled WGS sequence"/>
</dbReference>
<evidence type="ECO:0000256" key="3">
    <source>
        <dbReference type="ARBA" id="ARBA00022475"/>
    </source>
</evidence>
<evidence type="ECO:0000256" key="5">
    <source>
        <dbReference type="ARBA" id="ARBA00022989"/>
    </source>
</evidence>
<dbReference type="Pfam" id="PF03547">
    <property type="entry name" value="Mem_trans"/>
    <property type="match status" value="1"/>
</dbReference>
<sequence length="375" mass="38940">MSGTRETAPQSQWRDSRGDLPTSGDSEQTHRISRLNLPARAYWPHVPFTGAGVEPEAQSVNVVIVSAPLFTLILLGYLATRLRLLPTSALPGLNTYVLYFAITAMLFQFGSQTPLSNLVNPWTAIVWLAATTIILCLGIFPGLRAGLGWRDASFAGLSTASPNMGFMGIPLIVTLLGPAAVGPLMPIMIVDILAVQSIVIALAHRGSRGSPTLALALRGVLANPMLWAIVLGVAWGAGGINMPGVIAETISLLADSATPVALVTIGAVLAREQQRARTGQQSVTRSSIAWLTAVKLVALPATVWLIGAGAMAAGAPLGGDELTVLTIIAALPTAANTSILAERFGANNAIVASVILASTVLGFITFNTIAAMTLA</sequence>
<gene>
    <name evidence="9" type="ORF">JVW63_10055</name>
</gene>
<evidence type="ECO:0000256" key="2">
    <source>
        <dbReference type="ARBA" id="ARBA00022448"/>
    </source>
</evidence>
<feature type="transmembrane region" description="Helical" evidence="8">
    <location>
        <begin position="155"/>
        <end position="177"/>
    </location>
</feature>
<feature type="region of interest" description="Disordered" evidence="7">
    <location>
        <begin position="1"/>
        <end position="30"/>
    </location>
</feature>
<evidence type="ECO:0000256" key="4">
    <source>
        <dbReference type="ARBA" id="ARBA00022692"/>
    </source>
</evidence>
<comment type="subcellular location">
    <subcellularLocation>
        <location evidence="1">Membrane</location>
        <topology evidence="1">Multi-pass membrane protein</topology>
    </subcellularLocation>
</comment>
<evidence type="ECO:0000313" key="9">
    <source>
        <dbReference type="EMBL" id="MBM9434037.1"/>
    </source>
</evidence>
<keyword evidence="5 8" id="KW-1133">Transmembrane helix</keyword>
<feature type="transmembrane region" description="Helical" evidence="8">
    <location>
        <begin position="290"/>
        <end position="310"/>
    </location>
</feature>
<organism evidence="9 10">
    <name type="scientific">Flaviflexus equikiangi</name>
    <dbReference type="NCBI Taxonomy" id="2758573"/>
    <lineage>
        <taxon>Bacteria</taxon>
        <taxon>Bacillati</taxon>
        <taxon>Actinomycetota</taxon>
        <taxon>Actinomycetes</taxon>
        <taxon>Actinomycetales</taxon>
        <taxon>Actinomycetaceae</taxon>
        <taxon>Flaviflexus</taxon>
    </lineage>
</organism>
<keyword evidence="4 8" id="KW-0812">Transmembrane</keyword>